<accession>A0A7J0DLR9</accession>
<evidence type="ECO:0000256" key="1">
    <source>
        <dbReference type="PROSITE-ProRule" id="PRU00325"/>
    </source>
</evidence>
<comment type="subcellular location">
    <subcellularLocation>
        <location evidence="2">Nucleus</location>
    </subcellularLocation>
</comment>
<comment type="function">
    <text evidence="2">Putative transcription activator involved in regulating light control of development.</text>
</comment>
<dbReference type="EMBL" id="BJWL01000295">
    <property type="protein sequence ID" value="GFS37977.1"/>
    <property type="molecule type" value="Genomic_DNA"/>
</dbReference>
<keyword evidence="2" id="KW-0862">Zinc</keyword>
<reference evidence="5" key="1">
    <citation type="submission" date="2019-07" db="EMBL/GenBank/DDBJ databases">
        <title>De Novo Assembly of kiwifruit Actinidia rufa.</title>
        <authorList>
            <person name="Sugita-Konishi S."/>
            <person name="Sato K."/>
            <person name="Mori E."/>
            <person name="Abe Y."/>
            <person name="Kisaki G."/>
            <person name="Hamano K."/>
            <person name="Suezawa K."/>
            <person name="Otani M."/>
            <person name="Fukuda T."/>
            <person name="Manabe T."/>
            <person name="Gomi K."/>
            <person name="Tabuchi M."/>
            <person name="Akimitsu K."/>
            <person name="Kataoka I."/>
        </authorList>
    </citation>
    <scope>NUCLEOTIDE SEQUENCE [LARGE SCALE GENOMIC DNA]</scope>
    <source>
        <strain evidence="5">cv. Fuchu</strain>
    </source>
</reference>
<comment type="caution">
    <text evidence="4">The sequence shown here is derived from an EMBL/GenBank/DDBJ whole genome shotgun (WGS) entry which is preliminary data.</text>
</comment>
<sequence length="538" mass="62333">MEIEDMDLEENMNMEAVLEPKVGTIFNSENEAKEYYSTYAKAKGFGSVVKASKKRGDGGMCDWEGGLDNVTWIEKDARNHKDKVRRSELKEGDAEAMHKYFVRMQEDNGNFFYAIDNNGWLAGLYEERHRWVPAFFKDTFWAGMSTTQRSKSMNAFFDGYVHSNTSLKEFVEQYDNALRKKVQQEEEADARSLNVQIQNVSPYEYENQFQQAYTVKKCKQFREQVAATIGCSLTVGLVVNGISQFHIEQDILVGKKHKLFKTFTFLVHFNEESTETNCNCRLFESSKGMVCAHMIKVWSKKKLQVVLDKYILRRWRKNLVRSYTKIKVSYVKWERKPEFVRYDILAKLFNEGADKVIYSVAKTNRMAARLREIIVENELDVEDYPSNMPTVGDAQFDLESFLDNSNIVGDPSKGPRRGRPVEKRKQPMIRTHATGFGEIITQENGTVTESVGYNGTWCYDLNESPFDLGHDFCRPVMEILSPASFLSGSNWLFEEIRSTRWTPAENKMFEDALAVYDEVTPDQYNFFPKKNVVRKDSM</sequence>
<protein>
    <recommendedName>
        <fullName evidence="2">Protein FAR1-RELATED SEQUENCE</fullName>
    </recommendedName>
</protein>
<comment type="similarity">
    <text evidence="2">Belongs to the FHY3/FAR1 family.</text>
</comment>
<proteinExistence type="inferred from homology"/>
<gene>
    <name evidence="4" type="ORF">Acr_00g0054990</name>
</gene>
<dbReference type="OrthoDB" id="1298625at2759"/>
<keyword evidence="2" id="KW-0539">Nucleus</keyword>
<keyword evidence="2" id="KW-0479">Metal-binding</keyword>
<keyword evidence="1 2" id="KW-0863">Zinc-finger</keyword>
<dbReference type="InterPro" id="IPR007527">
    <property type="entry name" value="Znf_SWIM"/>
</dbReference>
<dbReference type="Proteomes" id="UP000585474">
    <property type="component" value="Unassembled WGS sequence"/>
</dbReference>
<dbReference type="PANTHER" id="PTHR31669">
    <property type="entry name" value="PROTEIN FAR1-RELATED SEQUENCE 10-RELATED"/>
    <property type="match status" value="1"/>
</dbReference>
<feature type="domain" description="SWIM-type" evidence="3">
    <location>
        <begin position="263"/>
        <end position="302"/>
    </location>
</feature>
<organism evidence="4 5">
    <name type="scientific">Actinidia rufa</name>
    <dbReference type="NCBI Taxonomy" id="165716"/>
    <lineage>
        <taxon>Eukaryota</taxon>
        <taxon>Viridiplantae</taxon>
        <taxon>Streptophyta</taxon>
        <taxon>Embryophyta</taxon>
        <taxon>Tracheophyta</taxon>
        <taxon>Spermatophyta</taxon>
        <taxon>Magnoliopsida</taxon>
        <taxon>eudicotyledons</taxon>
        <taxon>Gunneridae</taxon>
        <taxon>Pentapetalae</taxon>
        <taxon>asterids</taxon>
        <taxon>Ericales</taxon>
        <taxon>Actinidiaceae</taxon>
        <taxon>Actinidia</taxon>
    </lineage>
</organism>
<keyword evidence="5" id="KW-1185">Reference proteome</keyword>
<dbReference type="PANTHER" id="PTHR31669:SF283">
    <property type="entry name" value="PROTEIN FAR1-RELATED SEQUENCE"/>
    <property type="match status" value="1"/>
</dbReference>
<evidence type="ECO:0000313" key="5">
    <source>
        <dbReference type="Proteomes" id="UP000585474"/>
    </source>
</evidence>
<evidence type="ECO:0000256" key="2">
    <source>
        <dbReference type="RuleBase" id="RU367018"/>
    </source>
</evidence>
<dbReference type="GO" id="GO:0006355">
    <property type="term" value="P:regulation of DNA-templated transcription"/>
    <property type="evidence" value="ECO:0007669"/>
    <property type="project" value="UniProtKB-UniRule"/>
</dbReference>
<evidence type="ECO:0000313" key="4">
    <source>
        <dbReference type="EMBL" id="GFS37977.1"/>
    </source>
</evidence>
<dbReference type="AlphaFoldDB" id="A0A7J0DLR9"/>
<dbReference type="PROSITE" id="PS50966">
    <property type="entry name" value="ZF_SWIM"/>
    <property type="match status" value="1"/>
</dbReference>
<name>A0A7J0DLR9_9ERIC</name>
<dbReference type="GO" id="GO:0008270">
    <property type="term" value="F:zinc ion binding"/>
    <property type="evidence" value="ECO:0007669"/>
    <property type="project" value="UniProtKB-UniRule"/>
</dbReference>
<dbReference type="GO" id="GO:0005634">
    <property type="term" value="C:nucleus"/>
    <property type="evidence" value="ECO:0007669"/>
    <property type="project" value="UniProtKB-SubCell"/>
</dbReference>
<dbReference type="InterPro" id="IPR031052">
    <property type="entry name" value="FHY3/FAR1"/>
</dbReference>
<evidence type="ECO:0000259" key="3">
    <source>
        <dbReference type="PROSITE" id="PS50966"/>
    </source>
</evidence>